<evidence type="ECO:0000313" key="3">
    <source>
        <dbReference type="Proteomes" id="UP000320386"/>
    </source>
</evidence>
<dbReference type="KEGG" id="mcad:Pan265_25680"/>
<comment type="similarity">
    <text evidence="1">Belongs to the UPF0102 family.</text>
</comment>
<evidence type="ECO:0000313" key="2">
    <source>
        <dbReference type="EMBL" id="QDU72694.1"/>
    </source>
</evidence>
<dbReference type="Proteomes" id="UP000320386">
    <property type="component" value="Chromosome"/>
</dbReference>
<name>A0A518C0E9_9BACT</name>
<dbReference type="PANTHER" id="PTHR34039:SF1">
    <property type="entry name" value="UPF0102 PROTEIN YRAN"/>
    <property type="match status" value="1"/>
</dbReference>
<dbReference type="InterPro" id="IPR011856">
    <property type="entry name" value="tRNA_endonuc-like_dom_sf"/>
</dbReference>
<dbReference type="Gene3D" id="3.40.1350.10">
    <property type="match status" value="1"/>
</dbReference>
<dbReference type="Pfam" id="PF02021">
    <property type="entry name" value="UPF0102"/>
    <property type="match status" value="1"/>
</dbReference>
<dbReference type="OrthoDB" id="9802516at2"/>
<dbReference type="GO" id="GO:0003676">
    <property type="term" value="F:nucleic acid binding"/>
    <property type="evidence" value="ECO:0007669"/>
    <property type="project" value="InterPro"/>
</dbReference>
<dbReference type="PANTHER" id="PTHR34039">
    <property type="entry name" value="UPF0102 PROTEIN YRAN"/>
    <property type="match status" value="1"/>
</dbReference>
<organism evidence="2 3">
    <name type="scientific">Mucisphaera calidilacus</name>
    <dbReference type="NCBI Taxonomy" id="2527982"/>
    <lineage>
        <taxon>Bacteria</taxon>
        <taxon>Pseudomonadati</taxon>
        <taxon>Planctomycetota</taxon>
        <taxon>Phycisphaerae</taxon>
        <taxon>Phycisphaerales</taxon>
        <taxon>Phycisphaeraceae</taxon>
        <taxon>Mucisphaera</taxon>
    </lineage>
</organism>
<dbReference type="SUPFAM" id="SSF52980">
    <property type="entry name" value="Restriction endonuclease-like"/>
    <property type="match status" value="1"/>
</dbReference>
<accession>A0A518C0E9</accession>
<dbReference type="RefSeq" id="WP_145446858.1">
    <property type="nucleotide sequence ID" value="NZ_CP036280.1"/>
</dbReference>
<dbReference type="CDD" id="cd20736">
    <property type="entry name" value="PoNe_Nuclease"/>
    <property type="match status" value="1"/>
</dbReference>
<dbReference type="EMBL" id="CP036280">
    <property type="protein sequence ID" value="QDU72694.1"/>
    <property type="molecule type" value="Genomic_DNA"/>
</dbReference>
<dbReference type="InterPro" id="IPR003509">
    <property type="entry name" value="UPF0102_YraN-like"/>
</dbReference>
<protein>
    <submittedName>
        <fullName evidence="2">Uncharacterized protein</fullName>
    </submittedName>
</protein>
<sequence>MKRLISNVRDWLQGRNHHRIGQSGRWAERIAAQHLKTRRYRILATNLRVGRGELDLLALDPDKTTHVVVEVKAATSDAPRWRPEHHANPAKQRQLLRLTQQLIKQRSLGHHPWRIDLITVTQTEPDTPPTIRHHTNFVQL</sequence>
<proteinExistence type="inferred from homology"/>
<dbReference type="InterPro" id="IPR011335">
    <property type="entry name" value="Restrct_endonuc-II-like"/>
</dbReference>
<keyword evidence="3" id="KW-1185">Reference proteome</keyword>
<gene>
    <name evidence="2" type="ORF">Pan265_25680</name>
</gene>
<evidence type="ECO:0000256" key="1">
    <source>
        <dbReference type="ARBA" id="ARBA00006738"/>
    </source>
</evidence>
<reference evidence="2 3" key="1">
    <citation type="submission" date="2019-02" db="EMBL/GenBank/DDBJ databases">
        <title>Deep-cultivation of Planctomycetes and their phenomic and genomic characterization uncovers novel biology.</title>
        <authorList>
            <person name="Wiegand S."/>
            <person name="Jogler M."/>
            <person name="Boedeker C."/>
            <person name="Pinto D."/>
            <person name="Vollmers J."/>
            <person name="Rivas-Marin E."/>
            <person name="Kohn T."/>
            <person name="Peeters S.H."/>
            <person name="Heuer A."/>
            <person name="Rast P."/>
            <person name="Oberbeckmann S."/>
            <person name="Bunk B."/>
            <person name="Jeske O."/>
            <person name="Meyerdierks A."/>
            <person name="Storesund J.E."/>
            <person name="Kallscheuer N."/>
            <person name="Luecker S."/>
            <person name="Lage O.M."/>
            <person name="Pohl T."/>
            <person name="Merkel B.J."/>
            <person name="Hornburger P."/>
            <person name="Mueller R.-W."/>
            <person name="Bruemmer F."/>
            <person name="Labrenz M."/>
            <person name="Spormann A.M."/>
            <person name="Op den Camp H."/>
            <person name="Overmann J."/>
            <person name="Amann R."/>
            <person name="Jetten M.S.M."/>
            <person name="Mascher T."/>
            <person name="Medema M.H."/>
            <person name="Devos D.P."/>
            <person name="Kaster A.-K."/>
            <person name="Ovreas L."/>
            <person name="Rohde M."/>
            <person name="Galperin M.Y."/>
            <person name="Jogler C."/>
        </authorList>
    </citation>
    <scope>NUCLEOTIDE SEQUENCE [LARGE SCALE GENOMIC DNA]</scope>
    <source>
        <strain evidence="2 3">Pan265</strain>
    </source>
</reference>
<dbReference type="AlphaFoldDB" id="A0A518C0E9"/>